<dbReference type="RefSeq" id="WP_079244499.1">
    <property type="nucleotide sequence ID" value="NZ_JACKTT010000052.1"/>
</dbReference>
<keyword evidence="5" id="KW-1185">Reference proteome</keyword>
<keyword evidence="2" id="KW-0732">Signal</keyword>
<dbReference type="InterPro" id="IPR032407">
    <property type="entry name" value="MHB"/>
</dbReference>
<feature type="signal peptide" evidence="2">
    <location>
        <begin position="1"/>
        <end position="35"/>
    </location>
</feature>
<comment type="caution">
    <text evidence="4">The sequence shown here is derived from an EMBL/GenBank/DDBJ whole genome shotgun (WGS) entry which is preliminary data.</text>
</comment>
<feature type="domain" description="Haemophore haem-binding" evidence="3">
    <location>
        <begin position="40"/>
        <end position="117"/>
    </location>
</feature>
<reference evidence="4 5" key="1">
    <citation type="submission" date="2017-10" db="EMBL/GenBank/DDBJ databases">
        <title>The new phylogeny of genus Mycobacterium.</title>
        <authorList>
            <person name="Tortoli E."/>
            <person name="Trovato A."/>
            <person name="Cirillo D.M."/>
        </authorList>
    </citation>
    <scope>NUCLEOTIDE SEQUENCE [LARGE SCALE GENOMIC DNA]</scope>
    <source>
        <strain evidence="4 5">IP141170001</strain>
    </source>
</reference>
<dbReference type="Gene3D" id="1.20.20.20">
    <property type="entry name" value="Haemophore, haem-binding domain"/>
    <property type="match status" value="1"/>
</dbReference>
<evidence type="ECO:0000259" key="3">
    <source>
        <dbReference type="Pfam" id="PF16525"/>
    </source>
</evidence>
<evidence type="ECO:0000313" key="4">
    <source>
        <dbReference type="EMBL" id="PEG54696.1"/>
    </source>
</evidence>
<dbReference type="AlphaFoldDB" id="A0A2A7NWG0"/>
<evidence type="ECO:0000313" key="5">
    <source>
        <dbReference type="Proteomes" id="UP000220340"/>
    </source>
</evidence>
<feature type="region of interest" description="Disordered" evidence="1">
    <location>
        <begin position="113"/>
        <end position="132"/>
    </location>
</feature>
<dbReference type="NCBIfam" id="TIGR04529">
    <property type="entry name" value="MTB_hemophore"/>
    <property type="match status" value="1"/>
</dbReference>
<dbReference type="EMBL" id="PDCR01000010">
    <property type="protein sequence ID" value="PEG54696.1"/>
    <property type="molecule type" value="Genomic_DNA"/>
</dbReference>
<dbReference type="Pfam" id="PF16525">
    <property type="entry name" value="MHB"/>
    <property type="match status" value="1"/>
</dbReference>
<protein>
    <submittedName>
        <fullName evidence="4">Hemophore-related protein</fullName>
    </submittedName>
</protein>
<evidence type="ECO:0000256" key="2">
    <source>
        <dbReference type="SAM" id="SignalP"/>
    </source>
</evidence>
<organism evidence="4 5">
    <name type="scientific">Mycolicibacterium diernhoferi</name>
    <dbReference type="NCBI Taxonomy" id="1801"/>
    <lineage>
        <taxon>Bacteria</taxon>
        <taxon>Bacillati</taxon>
        <taxon>Actinomycetota</taxon>
        <taxon>Actinomycetes</taxon>
        <taxon>Mycobacteriales</taxon>
        <taxon>Mycobacteriaceae</taxon>
        <taxon>Mycolicibacterium</taxon>
    </lineage>
</organism>
<dbReference type="GO" id="GO:0020037">
    <property type="term" value="F:heme binding"/>
    <property type="evidence" value="ECO:0007669"/>
    <property type="project" value="InterPro"/>
</dbReference>
<proteinExistence type="predicted"/>
<dbReference type="InterPro" id="IPR038378">
    <property type="entry name" value="MHB_sf"/>
</dbReference>
<evidence type="ECO:0000256" key="1">
    <source>
        <dbReference type="SAM" id="MobiDB-lite"/>
    </source>
</evidence>
<gene>
    <name evidence="4" type="ORF">CRI78_09280</name>
</gene>
<feature type="chain" id="PRO_5012337288" evidence="2">
    <location>
        <begin position="36"/>
        <end position="132"/>
    </location>
</feature>
<sequence length="132" mass="14320">MTVRVRRDRARLPRFVAAVGAAGMLAMASAGVASAEPAPDQCSPAAMMRAQAGAMTRMADYLDSHPDVEQVFTDARGRATPEERHDVIETYVDAHPDVATALRDIRQPVRDLRTNCGLPMHPGMDGDTDDME</sequence>
<name>A0A2A7NWG0_9MYCO</name>
<accession>A0A2A7NWG0</accession>
<dbReference type="Proteomes" id="UP000220340">
    <property type="component" value="Unassembled WGS sequence"/>
</dbReference>
<dbReference type="OrthoDB" id="4752309at2"/>